<dbReference type="AlphaFoldDB" id="A0A2T4MZL5"/>
<dbReference type="EMBL" id="PZKL01000037">
    <property type="protein sequence ID" value="PTH80003.1"/>
    <property type="molecule type" value="Genomic_DNA"/>
</dbReference>
<name>A0A2T4MZL5_AERVE</name>
<organism evidence="1 2">
    <name type="scientific">Aeromonas veronii</name>
    <dbReference type="NCBI Taxonomy" id="654"/>
    <lineage>
        <taxon>Bacteria</taxon>
        <taxon>Pseudomonadati</taxon>
        <taxon>Pseudomonadota</taxon>
        <taxon>Gammaproteobacteria</taxon>
        <taxon>Aeromonadales</taxon>
        <taxon>Aeromonadaceae</taxon>
        <taxon>Aeromonas</taxon>
    </lineage>
</organism>
<sequence>MTHPVSLSEAIIDIGDNQFLSHVTHEILIENKVIGHLLYTEYDWGLANDLKTARRWLDRDETYLGRLKKYLLDDSYTIATISDIISQGVTGPRKCIIIDDVSMTPFYMGLGIEKHVIRRLLKESEMKYSFAMCPAWDCLCDRMAIEDEDKVAEMNKLGLCPIDDYIMIRYLDDEMLNDLITAEA</sequence>
<gene>
    <name evidence="1" type="ORF">DAA48_15680</name>
</gene>
<evidence type="ECO:0000313" key="2">
    <source>
        <dbReference type="Proteomes" id="UP000241986"/>
    </source>
</evidence>
<dbReference type="RefSeq" id="WP_107683885.1">
    <property type="nucleotide sequence ID" value="NZ_PZKL01000037.1"/>
</dbReference>
<dbReference type="Proteomes" id="UP000241986">
    <property type="component" value="Unassembled WGS sequence"/>
</dbReference>
<protein>
    <recommendedName>
        <fullName evidence="3">N-acetyltransferase</fullName>
    </recommendedName>
</protein>
<comment type="caution">
    <text evidence="1">The sequence shown here is derived from an EMBL/GenBank/DDBJ whole genome shotgun (WGS) entry which is preliminary data.</text>
</comment>
<accession>A0A2T4MZL5</accession>
<reference evidence="1 2" key="1">
    <citation type="submission" date="2018-03" db="EMBL/GenBank/DDBJ databases">
        <title>Aeromonas veronii whole genome sequencing and analysis.</title>
        <authorList>
            <person name="Xie H."/>
            <person name="Liu T."/>
            <person name="Wang K."/>
        </authorList>
    </citation>
    <scope>NUCLEOTIDE SEQUENCE [LARGE SCALE GENOMIC DNA]</scope>
    <source>
        <strain evidence="1 2">XH.VA.1</strain>
    </source>
</reference>
<proteinExistence type="predicted"/>
<evidence type="ECO:0008006" key="3">
    <source>
        <dbReference type="Google" id="ProtNLM"/>
    </source>
</evidence>
<evidence type="ECO:0000313" key="1">
    <source>
        <dbReference type="EMBL" id="PTH80003.1"/>
    </source>
</evidence>